<geneLocation type="plasmid" evidence="1 2">
    <name>P2</name>
</geneLocation>
<sequence length="154" mass="17378">MADPQYVANTALGPIPEHFPELVKAFIHRGLACIAYSGFYNLLATIGMGQFGMATEAAIREYSLQHGLSLIDPNSKPYGFHNLINNLKRDSLLDDRQVDFWKSTVKLRNYLLHPEENVALDYSIIYINIAVITEELLILFPPPMEVACRTLENP</sequence>
<dbReference type="Proteomes" id="UP000007575">
    <property type="component" value="Plasmid P2"/>
</dbReference>
<keyword evidence="2" id="KW-1185">Reference proteome</keyword>
<proteinExistence type="predicted"/>
<evidence type="ECO:0008006" key="3">
    <source>
        <dbReference type="Google" id="ProtNLM"/>
    </source>
</evidence>
<organism evidence="1 2">
    <name type="scientific">Deinococcus gobiensis (strain DSM 21396 / JCM 16679 / CGMCC 1.7299 / I-0)</name>
    <dbReference type="NCBI Taxonomy" id="745776"/>
    <lineage>
        <taxon>Bacteria</taxon>
        <taxon>Thermotogati</taxon>
        <taxon>Deinococcota</taxon>
        <taxon>Deinococci</taxon>
        <taxon>Deinococcales</taxon>
        <taxon>Deinococcaceae</taxon>
        <taxon>Deinococcus</taxon>
    </lineage>
</organism>
<dbReference type="AlphaFoldDB" id="H8H2G7"/>
<gene>
    <name evidence="1" type="ordered locus">DGo_PB0445</name>
</gene>
<accession>H8H2G7</accession>
<name>H8H2G7_DEIGI</name>
<protein>
    <recommendedName>
        <fullName evidence="3">DUF4145 domain-containing protein</fullName>
    </recommendedName>
</protein>
<evidence type="ECO:0000313" key="2">
    <source>
        <dbReference type="Proteomes" id="UP000007575"/>
    </source>
</evidence>
<evidence type="ECO:0000313" key="1">
    <source>
        <dbReference type="EMBL" id="AFD27714.1"/>
    </source>
</evidence>
<dbReference type="EMBL" id="CP002193">
    <property type="protein sequence ID" value="AFD27714.1"/>
    <property type="molecule type" value="Genomic_DNA"/>
</dbReference>
<dbReference type="KEGG" id="dgo:DGo_PB0445"/>
<dbReference type="HOGENOM" id="CLU_1701372_0_0_0"/>
<keyword evidence="1" id="KW-0614">Plasmid</keyword>
<reference evidence="1 2" key="1">
    <citation type="journal article" date="2012" name="PLoS ONE">
        <title>Genome sequence and transcriptome analysis of the radioresistant bacterium Deinococcus gobiensis: insights into the extreme environmental adaptations.</title>
        <authorList>
            <person name="Yuan M."/>
            <person name="Chen M."/>
            <person name="Zhang W."/>
            <person name="Lu W."/>
            <person name="Wang J."/>
            <person name="Yang M."/>
            <person name="Zhao P."/>
            <person name="Tang R."/>
            <person name="Li X."/>
            <person name="Hao Y."/>
            <person name="Zhou Z."/>
            <person name="Zhan Y."/>
            <person name="Yu H."/>
            <person name="Teng C."/>
            <person name="Yan Y."/>
            <person name="Ping S."/>
            <person name="Wang Y."/>
            <person name="Lin M."/>
        </authorList>
    </citation>
    <scope>NUCLEOTIDE SEQUENCE [LARGE SCALE GENOMIC DNA]</scope>
    <source>
        <strain evidence="2">DSM 21396 / JCM 16679 / CGMCC 1.7299 / I-0</strain>
        <plasmid evidence="1">P2</plasmid>
    </source>
</reference>